<evidence type="ECO:0000256" key="1">
    <source>
        <dbReference type="SAM" id="SignalP"/>
    </source>
</evidence>
<keyword evidence="1" id="KW-0732">Signal</keyword>
<reference evidence="2 3" key="1">
    <citation type="journal article" date="2018" name="Sci. Rep.">
        <title>Genomic signatures of local adaptation to the degree of environmental predictability in rotifers.</title>
        <authorList>
            <person name="Franch-Gras L."/>
            <person name="Hahn C."/>
            <person name="Garcia-Roger E.M."/>
            <person name="Carmona M.J."/>
            <person name="Serra M."/>
            <person name="Gomez A."/>
        </authorList>
    </citation>
    <scope>NUCLEOTIDE SEQUENCE [LARGE SCALE GENOMIC DNA]</scope>
    <source>
        <strain evidence="2">HYR1</strain>
    </source>
</reference>
<feature type="chain" id="PRO_5018310164" evidence="1">
    <location>
        <begin position="22"/>
        <end position="78"/>
    </location>
</feature>
<feature type="signal peptide" evidence="1">
    <location>
        <begin position="1"/>
        <end position="21"/>
    </location>
</feature>
<evidence type="ECO:0000313" key="2">
    <source>
        <dbReference type="EMBL" id="RNA20057.1"/>
    </source>
</evidence>
<evidence type="ECO:0000313" key="3">
    <source>
        <dbReference type="Proteomes" id="UP000276133"/>
    </source>
</evidence>
<dbReference type="EMBL" id="REGN01003927">
    <property type="protein sequence ID" value="RNA20057.1"/>
    <property type="molecule type" value="Genomic_DNA"/>
</dbReference>
<proteinExistence type="predicted"/>
<dbReference type="Proteomes" id="UP000276133">
    <property type="component" value="Unassembled WGS sequence"/>
</dbReference>
<organism evidence="2 3">
    <name type="scientific">Brachionus plicatilis</name>
    <name type="common">Marine rotifer</name>
    <name type="synonym">Brachionus muelleri</name>
    <dbReference type="NCBI Taxonomy" id="10195"/>
    <lineage>
        <taxon>Eukaryota</taxon>
        <taxon>Metazoa</taxon>
        <taxon>Spiralia</taxon>
        <taxon>Gnathifera</taxon>
        <taxon>Rotifera</taxon>
        <taxon>Eurotatoria</taxon>
        <taxon>Monogononta</taxon>
        <taxon>Pseudotrocha</taxon>
        <taxon>Ploima</taxon>
        <taxon>Brachionidae</taxon>
        <taxon>Brachionus</taxon>
    </lineage>
</organism>
<gene>
    <name evidence="2" type="ORF">BpHYR1_003346</name>
</gene>
<accession>A0A3M7R920</accession>
<keyword evidence="3" id="KW-1185">Reference proteome</keyword>
<name>A0A3M7R920_BRAPC</name>
<dbReference type="AlphaFoldDB" id="A0A3M7R920"/>
<comment type="caution">
    <text evidence="2">The sequence shown here is derived from an EMBL/GenBank/DDBJ whole genome shotgun (WGS) entry which is preliminary data.</text>
</comment>
<protein>
    <submittedName>
        <fullName evidence="2">Uncharacterized protein</fullName>
    </submittedName>
</protein>
<sequence>MTIDFCVILIFKFSSLFYVQCAFRLPTDFIQSKPKVTLISKKTKEVINLWEKKSLKKNNLNIFEFFLILKKKILLRKR</sequence>